<proteinExistence type="predicted"/>
<reference evidence="1" key="1">
    <citation type="submission" date="2012-02" db="EMBL/GenBank/DDBJ databases">
        <title>Whole genome shotgun sequence of Gordonia otitidis NBRC 100426.</title>
        <authorList>
            <person name="Yoshida I."/>
            <person name="Hosoyama A."/>
            <person name="Tsuchikane K."/>
            <person name="Katsumata H."/>
            <person name="Yamazaki S."/>
            <person name="Fujita N."/>
        </authorList>
    </citation>
    <scope>NUCLEOTIDE SEQUENCE [LARGE SCALE GENOMIC DNA]</scope>
    <source>
        <strain evidence="1">NBRC 100426</strain>
    </source>
</reference>
<dbReference type="RefSeq" id="WP_007237130.1">
    <property type="nucleotide sequence ID" value="NZ_BAFB01000031.1"/>
</dbReference>
<name>H5THB0_GORO1</name>
<dbReference type="Proteomes" id="UP000005038">
    <property type="component" value="Unassembled WGS sequence"/>
</dbReference>
<accession>H5THB0</accession>
<organism evidence="1 2">
    <name type="scientific">Gordonia otitidis (strain DSM 44809 / CCUG 52243 / JCM 12355 / NBRC 100426 / IFM 10032)</name>
    <dbReference type="NCBI Taxonomy" id="1108044"/>
    <lineage>
        <taxon>Bacteria</taxon>
        <taxon>Bacillati</taxon>
        <taxon>Actinomycetota</taxon>
        <taxon>Actinomycetes</taxon>
        <taxon>Mycobacteriales</taxon>
        <taxon>Gordoniaceae</taxon>
        <taxon>Gordonia</taxon>
    </lineage>
</organism>
<dbReference type="STRING" id="1108044.GOOTI_031_00160"/>
<dbReference type="AlphaFoldDB" id="H5THB0"/>
<sequence length="122" mass="13127">MKMMFDYGCGDCGWLGESLLTLPAPATIPCVDCGRPSRRRYTTAGLKRSAEGLAAIAPAGGSIACRDNPDVPGLCHVAPKARRAMIARHRGDDHTLSRELARQTAEFESRGPVPLQDVIDVH</sequence>
<evidence type="ECO:0000313" key="2">
    <source>
        <dbReference type="Proteomes" id="UP000005038"/>
    </source>
</evidence>
<dbReference type="OrthoDB" id="9792898at2"/>
<dbReference type="EMBL" id="BAFB01000031">
    <property type="protein sequence ID" value="GAB32868.1"/>
    <property type="molecule type" value="Genomic_DNA"/>
</dbReference>
<evidence type="ECO:0000313" key="1">
    <source>
        <dbReference type="EMBL" id="GAB32868.1"/>
    </source>
</evidence>
<keyword evidence="2" id="KW-1185">Reference proteome</keyword>
<gene>
    <name evidence="1" type="ORF">GOOTI_031_00160</name>
</gene>
<comment type="caution">
    <text evidence="1">The sequence shown here is derived from an EMBL/GenBank/DDBJ whole genome shotgun (WGS) entry which is preliminary data.</text>
</comment>
<protein>
    <submittedName>
        <fullName evidence="1">Uncharacterized protein</fullName>
    </submittedName>
</protein>